<feature type="transmembrane region" description="Helical" evidence="1">
    <location>
        <begin position="12"/>
        <end position="33"/>
    </location>
</feature>
<dbReference type="AlphaFoldDB" id="A0A2P2PXB8"/>
<keyword evidence="1" id="KW-0472">Membrane</keyword>
<reference evidence="2" key="1">
    <citation type="submission" date="2018-02" db="EMBL/GenBank/DDBJ databases">
        <title>Rhizophora mucronata_Transcriptome.</title>
        <authorList>
            <person name="Meera S.P."/>
            <person name="Sreeshan A."/>
            <person name="Augustine A."/>
        </authorList>
    </citation>
    <scope>NUCLEOTIDE SEQUENCE</scope>
    <source>
        <tissue evidence="2">Leaf</tissue>
    </source>
</reference>
<organism evidence="2">
    <name type="scientific">Rhizophora mucronata</name>
    <name type="common">Asiatic mangrove</name>
    <dbReference type="NCBI Taxonomy" id="61149"/>
    <lineage>
        <taxon>Eukaryota</taxon>
        <taxon>Viridiplantae</taxon>
        <taxon>Streptophyta</taxon>
        <taxon>Embryophyta</taxon>
        <taxon>Tracheophyta</taxon>
        <taxon>Spermatophyta</taxon>
        <taxon>Magnoliopsida</taxon>
        <taxon>eudicotyledons</taxon>
        <taxon>Gunneridae</taxon>
        <taxon>Pentapetalae</taxon>
        <taxon>rosids</taxon>
        <taxon>fabids</taxon>
        <taxon>Malpighiales</taxon>
        <taxon>Rhizophoraceae</taxon>
        <taxon>Rhizophora</taxon>
    </lineage>
</organism>
<evidence type="ECO:0000313" key="2">
    <source>
        <dbReference type="EMBL" id="MBX59293.1"/>
    </source>
</evidence>
<evidence type="ECO:0000256" key="1">
    <source>
        <dbReference type="SAM" id="Phobius"/>
    </source>
</evidence>
<protein>
    <submittedName>
        <fullName evidence="2">Uncharacterized protein</fullName>
    </submittedName>
</protein>
<accession>A0A2P2PXB8</accession>
<name>A0A2P2PXB8_RHIMU</name>
<sequence>MRSYQLKSNNIKLLQAIEITYYTSIHLFIYLSIARR</sequence>
<keyword evidence="1" id="KW-1133">Transmembrane helix</keyword>
<dbReference type="EMBL" id="GGEC01078809">
    <property type="protein sequence ID" value="MBX59293.1"/>
    <property type="molecule type" value="Transcribed_RNA"/>
</dbReference>
<proteinExistence type="predicted"/>
<keyword evidence="1" id="KW-0812">Transmembrane</keyword>